<evidence type="ECO:0000313" key="1">
    <source>
        <dbReference type="EMBL" id="KMU79718.1"/>
    </source>
</evidence>
<evidence type="ECO:0000313" key="2">
    <source>
        <dbReference type="Proteomes" id="UP000054559"/>
    </source>
</evidence>
<organism evidence="1 2">
    <name type="scientific">Coccidioides immitis RMSCC 3703</name>
    <dbReference type="NCBI Taxonomy" id="454286"/>
    <lineage>
        <taxon>Eukaryota</taxon>
        <taxon>Fungi</taxon>
        <taxon>Dikarya</taxon>
        <taxon>Ascomycota</taxon>
        <taxon>Pezizomycotina</taxon>
        <taxon>Eurotiomycetes</taxon>
        <taxon>Eurotiomycetidae</taxon>
        <taxon>Onygenales</taxon>
        <taxon>Onygenaceae</taxon>
        <taxon>Coccidioides</taxon>
    </lineage>
</organism>
<protein>
    <submittedName>
        <fullName evidence="1">Uncharacterized protein</fullName>
    </submittedName>
</protein>
<dbReference type="Proteomes" id="UP000054559">
    <property type="component" value="Unassembled WGS sequence"/>
</dbReference>
<dbReference type="AlphaFoldDB" id="A0A0J8R7J8"/>
<sequence length="171" mass="18896">MTSNLELGRSNFPTTIVNAKRVNVIMRFWVAGLPIRDDSPYSKFIFNLICFFGGADFEASESVVREYCPTGALKRTAPRTEDSVYANSFAPKPYSATWIEAGGGLHRVWYAYDPGKPSCNFETRLVDRAGKDENVADSGNAADFENRCGVSIYPFLDRSKKEGSTEPKGGV</sequence>
<name>A0A0J8R7J8_COCIT</name>
<proteinExistence type="predicted"/>
<accession>A0A0J8R7J8</accession>
<reference evidence="2" key="1">
    <citation type="journal article" date="2010" name="Genome Res.">
        <title>Population genomic sequencing of Coccidioides fungi reveals recent hybridization and transposon control.</title>
        <authorList>
            <person name="Neafsey D.E."/>
            <person name="Barker B.M."/>
            <person name="Sharpton T.J."/>
            <person name="Stajich J.E."/>
            <person name="Park D.J."/>
            <person name="Whiston E."/>
            <person name="Hung C.-Y."/>
            <person name="McMahan C."/>
            <person name="White J."/>
            <person name="Sykes S."/>
            <person name="Heiman D."/>
            <person name="Young S."/>
            <person name="Zeng Q."/>
            <person name="Abouelleil A."/>
            <person name="Aftuck L."/>
            <person name="Bessette D."/>
            <person name="Brown A."/>
            <person name="FitzGerald M."/>
            <person name="Lui A."/>
            <person name="Macdonald J.P."/>
            <person name="Priest M."/>
            <person name="Orbach M.J."/>
            <person name="Galgiani J.N."/>
            <person name="Kirkland T.N."/>
            <person name="Cole G.T."/>
            <person name="Birren B.W."/>
            <person name="Henn M.R."/>
            <person name="Taylor J.W."/>
            <person name="Rounsley S.D."/>
        </authorList>
    </citation>
    <scope>NUCLEOTIDE SEQUENCE [LARGE SCALE GENOMIC DNA]</scope>
    <source>
        <strain evidence="2">RMSCC 3703</strain>
    </source>
</reference>
<gene>
    <name evidence="1" type="ORF">CISG_02136</name>
</gene>
<dbReference type="EMBL" id="DS268123">
    <property type="protein sequence ID" value="KMU79718.1"/>
    <property type="molecule type" value="Genomic_DNA"/>
</dbReference>